<evidence type="ECO:0000313" key="1">
    <source>
        <dbReference type="EMBL" id="KKN02220.1"/>
    </source>
</evidence>
<dbReference type="EMBL" id="LAZR01005173">
    <property type="protein sequence ID" value="KKN02220.1"/>
    <property type="molecule type" value="Genomic_DNA"/>
</dbReference>
<reference evidence="1" key="1">
    <citation type="journal article" date="2015" name="Nature">
        <title>Complex archaea that bridge the gap between prokaryotes and eukaryotes.</title>
        <authorList>
            <person name="Spang A."/>
            <person name="Saw J.H."/>
            <person name="Jorgensen S.L."/>
            <person name="Zaremba-Niedzwiedzka K."/>
            <person name="Martijn J."/>
            <person name="Lind A.E."/>
            <person name="van Eijk R."/>
            <person name="Schleper C."/>
            <person name="Guy L."/>
            <person name="Ettema T.J."/>
        </authorList>
    </citation>
    <scope>NUCLEOTIDE SEQUENCE</scope>
</reference>
<organism evidence="1">
    <name type="scientific">marine sediment metagenome</name>
    <dbReference type="NCBI Taxonomy" id="412755"/>
    <lineage>
        <taxon>unclassified sequences</taxon>
        <taxon>metagenomes</taxon>
        <taxon>ecological metagenomes</taxon>
    </lineage>
</organism>
<sequence length="69" mass="7956">STRYLDERLDGMAYTIGSYKLACQKDIVELLIQIREMVLDELDGKDNPRTERVVAGLARRVDIPEMNEE</sequence>
<name>A0A0F9M4A7_9ZZZZ</name>
<proteinExistence type="predicted"/>
<comment type="caution">
    <text evidence="1">The sequence shown here is derived from an EMBL/GenBank/DDBJ whole genome shotgun (WGS) entry which is preliminary data.</text>
</comment>
<protein>
    <submittedName>
        <fullName evidence="1">Uncharacterized protein</fullName>
    </submittedName>
</protein>
<gene>
    <name evidence="1" type="ORF">LCGC14_1120100</name>
</gene>
<feature type="non-terminal residue" evidence="1">
    <location>
        <position position="1"/>
    </location>
</feature>
<accession>A0A0F9M4A7</accession>
<dbReference type="AlphaFoldDB" id="A0A0F9M4A7"/>